<dbReference type="InterPro" id="IPR001763">
    <property type="entry name" value="Rhodanese-like_dom"/>
</dbReference>
<organism evidence="2 3">
    <name type="scientific">Angustibacter aerolatus</name>
    <dbReference type="NCBI Taxonomy" id="1162965"/>
    <lineage>
        <taxon>Bacteria</taxon>
        <taxon>Bacillati</taxon>
        <taxon>Actinomycetota</taxon>
        <taxon>Actinomycetes</taxon>
        <taxon>Kineosporiales</taxon>
        <taxon>Kineosporiaceae</taxon>
    </lineage>
</organism>
<proteinExistence type="predicted"/>
<dbReference type="CDD" id="cd00158">
    <property type="entry name" value="RHOD"/>
    <property type="match status" value="1"/>
</dbReference>
<accession>A0ABQ6JHT6</accession>
<feature type="domain" description="Rhodanese" evidence="1">
    <location>
        <begin position="1"/>
        <end position="42"/>
    </location>
</feature>
<dbReference type="SUPFAM" id="SSF52821">
    <property type="entry name" value="Rhodanese/Cell cycle control phosphatase"/>
    <property type="match status" value="1"/>
</dbReference>
<dbReference type="InterPro" id="IPR036873">
    <property type="entry name" value="Rhodanese-like_dom_sf"/>
</dbReference>
<evidence type="ECO:0000313" key="3">
    <source>
        <dbReference type="Proteomes" id="UP001157017"/>
    </source>
</evidence>
<evidence type="ECO:0000313" key="2">
    <source>
        <dbReference type="EMBL" id="GMA86958.1"/>
    </source>
</evidence>
<protein>
    <recommendedName>
        <fullName evidence="1">Rhodanese domain-containing protein</fullName>
    </recommendedName>
</protein>
<sequence length="50" mass="5144">MVCRSGNRSGRAVAWLNAQGLETVNVAGGMRAWAAAGKPMTADSGRPTVI</sequence>
<dbReference type="EMBL" id="BSUZ01000001">
    <property type="protein sequence ID" value="GMA86958.1"/>
    <property type="molecule type" value="Genomic_DNA"/>
</dbReference>
<dbReference type="Proteomes" id="UP001157017">
    <property type="component" value="Unassembled WGS sequence"/>
</dbReference>
<name>A0ABQ6JHT6_9ACTN</name>
<reference evidence="3" key="1">
    <citation type="journal article" date="2019" name="Int. J. Syst. Evol. Microbiol.">
        <title>The Global Catalogue of Microorganisms (GCM) 10K type strain sequencing project: providing services to taxonomists for standard genome sequencing and annotation.</title>
        <authorList>
            <consortium name="The Broad Institute Genomics Platform"/>
            <consortium name="The Broad Institute Genome Sequencing Center for Infectious Disease"/>
            <person name="Wu L."/>
            <person name="Ma J."/>
        </authorList>
    </citation>
    <scope>NUCLEOTIDE SEQUENCE [LARGE SCALE GENOMIC DNA]</scope>
    <source>
        <strain evidence="3">NBRC 108730</strain>
    </source>
</reference>
<gene>
    <name evidence="2" type="ORF">GCM10025868_22080</name>
</gene>
<dbReference type="Gene3D" id="3.40.250.10">
    <property type="entry name" value="Rhodanese-like domain"/>
    <property type="match status" value="1"/>
</dbReference>
<evidence type="ECO:0000259" key="1">
    <source>
        <dbReference type="PROSITE" id="PS50206"/>
    </source>
</evidence>
<dbReference type="PROSITE" id="PS50206">
    <property type="entry name" value="RHODANESE_3"/>
    <property type="match status" value="1"/>
</dbReference>
<keyword evidence="3" id="KW-1185">Reference proteome</keyword>
<comment type="caution">
    <text evidence="2">The sequence shown here is derived from an EMBL/GenBank/DDBJ whole genome shotgun (WGS) entry which is preliminary data.</text>
</comment>